<gene>
    <name evidence="1" type="ORF">DHA2_151335</name>
</gene>
<name>V6TN61_GIAIN</name>
<reference evidence="1 2" key="2">
    <citation type="journal article" date="2013" name="Genome Biol. Evol.">
        <title>Genome sequencing of Giardia lamblia genotypes A2 and B isolates (DH and GS) and comparative analysis with the genomes of genotypes A1 and E (WB and Pig).</title>
        <authorList>
            <person name="Adam R.D."/>
            <person name="Dahlstrom E.W."/>
            <person name="Martens C.A."/>
            <person name="Bruno D.P."/>
            <person name="Barbian K.D."/>
            <person name="Ricklefs S.M."/>
            <person name="Hernandez M.M."/>
            <person name="Narla N.P."/>
            <person name="Patel R.B."/>
            <person name="Porcella S.F."/>
            <person name="Nash T.E."/>
        </authorList>
    </citation>
    <scope>NUCLEOTIDE SEQUENCE [LARGE SCALE GENOMIC DNA]</scope>
    <source>
        <strain evidence="1 2">DH</strain>
    </source>
</reference>
<organism evidence="1 2">
    <name type="scientific">Giardia intestinalis</name>
    <name type="common">Giardia lamblia</name>
    <dbReference type="NCBI Taxonomy" id="5741"/>
    <lineage>
        <taxon>Eukaryota</taxon>
        <taxon>Metamonada</taxon>
        <taxon>Diplomonadida</taxon>
        <taxon>Hexamitidae</taxon>
        <taxon>Giardiinae</taxon>
        <taxon>Giardia</taxon>
    </lineage>
</organism>
<accession>V6TN61</accession>
<protein>
    <submittedName>
        <fullName evidence="1">Uncharacterized protein</fullName>
    </submittedName>
</protein>
<dbReference type="VEuPathDB" id="GiardiaDB:GL50803_008263"/>
<comment type="caution">
    <text evidence="1">The sequence shown here is derived from an EMBL/GenBank/DDBJ whole genome shotgun (WGS) entry which is preliminary data.</text>
</comment>
<dbReference type="VEuPathDB" id="GiardiaDB:QR46_1092"/>
<dbReference type="VEuPathDB" id="GiardiaDB:DHA2_151335"/>
<dbReference type="EMBL" id="AHGT01000001">
    <property type="protein sequence ID" value="ESU39777.1"/>
    <property type="molecule type" value="Genomic_DNA"/>
</dbReference>
<dbReference type="Proteomes" id="UP000018320">
    <property type="component" value="Unassembled WGS sequence"/>
</dbReference>
<dbReference type="AlphaFoldDB" id="V6TN61"/>
<evidence type="ECO:0000313" key="2">
    <source>
        <dbReference type="Proteomes" id="UP000018320"/>
    </source>
</evidence>
<reference evidence="2" key="1">
    <citation type="submission" date="2012-02" db="EMBL/GenBank/DDBJ databases">
        <title>Genome sequencing of Giardia lamblia Genotypes A2 and B isolates (DH and GS) and comparative analysis with the genomes of Genotypes A1 and E (WB and Pig).</title>
        <authorList>
            <person name="Adam R."/>
            <person name="Dahlstrom E."/>
            <person name="Martens C."/>
            <person name="Bruno D."/>
            <person name="Barbian K."/>
            <person name="Porcella S.F."/>
            <person name="Nash T."/>
        </authorList>
    </citation>
    <scope>NUCLEOTIDE SEQUENCE</scope>
    <source>
        <strain evidence="2">DH</strain>
    </source>
</reference>
<proteinExistence type="predicted"/>
<sequence length="133" mass="14596">MKSDKMTSSSCRNILVFLEEKMYLFANYPLERSLQDFRKDVLGQIREKKHSSILLGLIHNGSILKDSEAPMSALLLGSEPIIHATVVPVTPPLKPVTIFPGSLSDLYRILQETLVQAPLGEQTGSSSNTPSAT</sequence>
<evidence type="ECO:0000313" key="1">
    <source>
        <dbReference type="EMBL" id="ESU39777.1"/>
    </source>
</evidence>